<name>A0A0S2HYJ7_9BACT</name>
<dbReference type="KEGG" id="blq:L21SP5_01523"/>
<protein>
    <recommendedName>
        <fullName evidence="3">Glutamyl-tRNA(Gln) amidotransferase subunit E</fullName>
    </recommendedName>
</protein>
<dbReference type="Gene3D" id="1.10.10.410">
    <property type="match status" value="1"/>
</dbReference>
<dbReference type="GO" id="GO:0016884">
    <property type="term" value="F:carbon-nitrogen ligase activity, with glutamine as amido-N-donor"/>
    <property type="evidence" value="ECO:0007669"/>
    <property type="project" value="InterPro"/>
</dbReference>
<dbReference type="InterPro" id="IPR042184">
    <property type="entry name" value="YqeY/Aim41_N"/>
</dbReference>
<dbReference type="InterPro" id="IPR023168">
    <property type="entry name" value="GatB_Yqey_C_2"/>
</dbReference>
<dbReference type="InterPro" id="IPR019004">
    <property type="entry name" value="YqeY/Aim41"/>
</dbReference>
<sequence length="149" mass="16816">MSLEKDITQKMKEAMKAKDKPKLEAIRAIKNAILQEKTKAGGGDEIDQATEMKMLQKLVKQREDSAEIYKKEDRNELAEKELFEANIIKEFLPEQLSEDEIRAEIEKIITETGASSMKDMGKVMGMANKQMAGRADGKLISEIVKAKLQ</sequence>
<accession>A0A0S2HYJ7</accession>
<evidence type="ECO:0000313" key="2">
    <source>
        <dbReference type="Proteomes" id="UP000064893"/>
    </source>
</evidence>
<dbReference type="EMBL" id="CP013118">
    <property type="protein sequence ID" value="ALO15171.1"/>
    <property type="molecule type" value="Genomic_DNA"/>
</dbReference>
<dbReference type="SUPFAM" id="SSF89095">
    <property type="entry name" value="GatB/YqeY motif"/>
    <property type="match status" value="1"/>
</dbReference>
<reference evidence="1 2" key="1">
    <citation type="submission" date="2015-11" db="EMBL/GenBank/DDBJ databases">
        <title>Description and complete genome sequence of a novel strain predominating in hypersaline microbial mats and representing a new family of the Bacteriodetes phylum.</title>
        <authorList>
            <person name="Spring S."/>
            <person name="Bunk B."/>
            <person name="Sproer C."/>
            <person name="Klenk H.-P."/>
        </authorList>
    </citation>
    <scope>NUCLEOTIDE SEQUENCE [LARGE SCALE GENOMIC DNA]</scope>
    <source>
        <strain evidence="1 2">L21-Spi-D4</strain>
    </source>
</reference>
<dbReference type="OrthoDB" id="9788127at2"/>
<dbReference type="STRING" id="1307839.L21SP5_01523"/>
<dbReference type="Pfam" id="PF09424">
    <property type="entry name" value="YqeY"/>
    <property type="match status" value="1"/>
</dbReference>
<dbReference type="PANTHER" id="PTHR28055">
    <property type="entry name" value="ALTERED INHERITANCE OF MITOCHONDRIA PROTEIN 41, MITOCHONDRIAL"/>
    <property type="match status" value="1"/>
</dbReference>
<evidence type="ECO:0008006" key="3">
    <source>
        <dbReference type="Google" id="ProtNLM"/>
    </source>
</evidence>
<dbReference type="PANTHER" id="PTHR28055:SF1">
    <property type="entry name" value="ALTERED INHERITANCE OF MITOCHONDRIA PROTEIN 41, MITOCHONDRIAL"/>
    <property type="match status" value="1"/>
</dbReference>
<dbReference type="PATRIC" id="fig|1307839.3.peg.1623"/>
<keyword evidence="2" id="KW-1185">Reference proteome</keyword>
<dbReference type="AlphaFoldDB" id="A0A0S2HYJ7"/>
<evidence type="ECO:0000313" key="1">
    <source>
        <dbReference type="EMBL" id="ALO15171.1"/>
    </source>
</evidence>
<dbReference type="InterPro" id="IPR003789">
    <property type="entry name" value="Asn/Gln_tRNA_amidoTrase-B-like"/>
</dbReference>
<gene>
    <name evidence="1" type="ORF">L21SP5_01523</name>
</gene>
<dbReference type="Proteomes" id="UP000064893">
    <property type="component" value="Chromosome"/>
</dbReference>
<dbReference type="RefSeq" id="WP_057952651.1">
    <property type="nucleotide sequence ID" value="NZ_CP013118.1"/>
</dbReference>
<dbReference type="Gene3D" id="1.10.1510.10">
    <property type="entry name" value="Uncharacterised protein YqeY/AIM41 PF09424, N-terminal domain"/>
    <property type="match status" value="1"/>
</dbReference>
<organism evidence="1 2">
    <name type="scientific">Salinivirga cyanobacteriivorans</name>
    <dbReference type="NCBI Taxonomy" id="1307839"/>
    <lineage>
        <taxon>Bacteria</taxon>
        <taxon>Pseudomonadati</taxon>
        <taxon>Bacteroidota</taxon>
        <taxon>Bacteroidia</taxon>
        <taxon>Bacteroidales</taxon>
        <taxon>Salinivirgaceae</taxon>
        <taxon>Salinivirga</taxon>
    </lineage>
</organism>
<proteinExistence type="predicted"/>